<dbReference type="RefSeq" id="WP_368655615.1">
    <property type="nucleotide sequence ID" value="NZ_CP158262.1"/>
</dbReference>
<dbReference type="EMBL" id="CP158262">
    <property type="protein sequence ID" value="XDJ69979.1"/>
    <property type="molecule type" value="Genomic_DNA"/>
</dbReference>
<reference evidence="1" key="1">
    <citation type="submission" date="2024-05" db="EMBL/GenBank/DDBJ databases">
        <authorList>
            <person name="Luo Y.-C."/>
            <person name="Nicholds J."/>
            <person name="Mortimer T."/>
            <person name="Maboni G."/>
        </authorList>
    </citation>
    <scope>NUCLEOTIDE SEQUENCE</scope>
    <source>
        <strain evidence="1">144863</strain>
    </source>
</reference>
<accession>A0AB39ESE2</accession>
<name>A0AB39ESE2_9BURK</name>
<evidence type="ECO:0000313" key="1">
    <source>
        <dbReference type="EMBL" id="XDJ69979.1"/>
    </source>
</evidence>
<dbReference type="AlphaFoldDB" id="A0AB39ESE2"/>
<organism evidence="1">
    <name type="scientific">Castellaniella ginsengisoli</name>
    <dbReference type="NCBI Taxonomy" id="546114"/>
    <lineage>
        <taxon>Bacteria</taxon>
        <taxon>Pseudomonadati</taxon>
        <taxon>Pseudomonadota</taxon>
        <taxon>Betaproteobacteria</taxon>
        <taxon>Burkholderiales</taxon>
        <taxon>Alcaligenaceae</taxon>
        <taxon>Castellaniella</taxon>
    </lineage>
</organism>
<sequence>MLIKGPNRPNKYSPVVIHMPHKFTVGNASLYREGMNVKLKSLILKTKIGHQCKPRTGIAKCQDMAHWFSCDEAIKQIESGNQRLRRDQRGALISTFETSVGKEKFYGKLPTM</sequence>
<proteinExistence type="predicted"/>
<gene>
    <name evidence="1" type="ORF">ABRY94_04070</name>
</gene>
<protein>
    <submittedName>
        <fullName evidence="1">Uncharacterized protein</fullName>
    </submittedName>
</protein>